<dbReference type="EMBL" id="QQTP01000001">
    <property type="protein sequence ID" value="RDJ29303.1"/>
    <property type="molecule type" value="Genomic_DNA"/>
</dbReference>
<protein>
    <submittedName>
        <fullName evidence="2">Amino acid transporter</fullName>
    </submittedName>
</protein>
<evidence type="ECO:0000313" key="3">
    <source>
        <dbReference type="Proteomes" id="UP000255207"/>
    </source>
</evidence>
<keyword evidence="1" id="KW-0472">Membrane</keyword>
<keyword evidence="1" id="KW-0812">Transmembrane</keyword>
<dbReference type="AlphaFoldDB" id="A0A370LBF3"/>
<evidence type="ECO:0000313" key="2">
    <source>
        <dbReference type="EMBL" id="RDJ29303.1"/>
    </source>
</evidence>
<feature type="transmembrane region" description="Helical" evidence="1">
    <location>
        <begin position="51"/>
        <end position="71"/>
    </location>
</feature>
<keyword evidence="3" id="KW-1185">Reference proteome</keyword>
<dbReference type="Proteomes" id="UP000255207">
    <property type="component" value="Unassembled WGS sequence"/>
</dbReference>
<sequence length="83" mass="8846">MLLTDEQKRLNSVQNEKTKLRATYLNGLAIAILAVGGFAPIASYLNSMAQAHYAVVLALAASCVVISFVIHKVAQRGLGDMVS</sequence>
<organism evidence="2 3">
    <name type="scientific">Bosea caraganae</name>
    <dbReference type="NCBI Taxonomy" id="2763117"/>
    <lineage>
        <taxon>Bacteria</taxon>
        <taxon>Pseudomonadati</taxon>
        <taxon>Pseudomonadota</taxon>
        <taxon>Alphaproteobacteria</taxon>
        <taxon>Hyphomicrobiales</taxon>
        <taxon>Boseaceae</taxon>
        <taxon>Bosea</taxon>
    </lineage>
</organism>
<proteinExistence type="predicted"/>
<gene>
    <name evidence="2" type="ORF">DWE98_01735</name>
</gene>
<reference evidence="3" key="1">
    <citation type="submission" date="2018-07" db="EMBL/GenBank/DDBJ databases">
        <authorList>
            <person name="Safronova V.I."/>
            <person name="Chirak E.R."/>
            <person name="Sazanova A.L."/>
        </authorList>
    </citation>
    <scope>NUCLEOTIDE SEQUENCE [LARGE SCALE GENOMIC DNA]</scope>
    <source>
        <strain evidence="3">RCAM04685</strain>
    </source>
</reference>
<comment type="caution">
    <text evidence="2">The sequence shown here is derived from an EMBL/GenBank/DDBJ whole genome shotgun (WGS) entry which is preliminary data.</text>
</comment>
<evidence type="ECO:0000256" key="1">
    <source>
        <dbReference type="SAM" id="Phobius"/>
    </source>
</evidence>
<accession>A0A370LBF3</accession>
<name>A0A370LBF3_9HYPH</name>
<keyword evidence="1" id="KW-1133">Transmembrane helix</keyword>
<feature type="transmembrane region" description="Helical" evidence="1">
    <location>
        <begin position="24"/>
        <end position="45"/>
    </location>
</feature>